<feature type="non-terminal residue" evidence="1">
    <location>
        <position position="1"/>
    </location>
</feature>
<comment type="caution">
    <text evidence="1">The sequence shown here is derived from an EMBL/GenBank/DDBJ whole genome shotgun (WGS) entry which is preliminary data.</text>
</comment>
<organism evidence="1 2">
    <name type="scientific">Nibea albiflora</name>
    <name type="common">Yellow drum</name>
    <name type="synonym">Corvina albiflora</name>
    <dbReference type="NCBI Taxonomy" id="240163"/>
    <lineage>
        <taxon>Eukaryota</taxon>
        <taxon>Metazoa</taxon>
        <taxon>Chordata</taxon>
        <taxon>Craniata</taxon>
        <taxon>Vertebrata</taxon>
        <taxon>Euteleostomi</taxon>
        <taxon>Actinopterygii</taxon>
        <taxon>Neopterygii</taxon>
        <taxon>Teleostei</taxon>
        <taxon>Neoteleostei</taxon>
        <taxon>Acanthomorphata</taxon>
        <taxon>Eupercaria</taxon>
        <taxon>Sciaenidae</taxon>
        <taxon>Nibea</taxon>
    </lineage>
</organism>
<gene>
    <name evidence="1" type="primary">JKAMP.3</name>
    <name evidence="1" type="ORF">GBF38_021810</name>
</gene>
<proteinExistence type="predicted"/>
<dbReference type="Proteomes" id="UP000805704">
    <property type="component" value="Chromosome 11"/>
</dbReference>
<evidence type="ECO:0000313" key="1">
    <source>
        <dbReference type="EMBL" id="KAG8013447.1"/>
    </source>
</evidence>
<accession>A0ACB7FG10</accession>
<evidence type="ECO:0000313" key="2">
    <source>
        <dbReference type="Proteomes" id="UP000805704"/>
    </source>
</evidence>
<keyword evidence="2" id="KW-1185">Reference proteome</keyword>
<reference evidence="1" key="1">
    <citation type="submission" date="2020-04" db="EMBL/GenBank/DDBJ databases">
        <title>A chromosome-scale assembly and high-density genetic map of the yellow drum (Nibea albiflora) genome.</title>
        <authorList>
            <person name="Xu D."/>
            <person name="Zhang W."/>
            <person name="Chen R."/>
            <person name="Tan P."/>
            <person name="Wang L."/>
            <person name="Song H."/>
            <person name="Tian L."/>
            <person name="Zhu Q."/>
            <person name="Wang B."/>
        </authorList>
    </citation>
    <scope>NUCLEOTIDE SEQUENCE</scope>
    <source>
        <strain evidence="1">ZJHYS-2018</strain>
    </source>
</reference>
<protein>
    <submittedName>
        <fullName evidence="1">JNK1/MAPK8-associated membrane protein</fullName>
    </submittedName>
</protein>
<sequence length="323" mass="36356">CSVTCLCDLAAVAISTCPGLYCGRMMVNGSVEGDCGVCPRGERTNLHKVCERCTESPELYDWLYLGFMAMLPLVLHWFFIEWYSGKKRWAVFKHVFQVLCCSISQPCLECSVSAVVTLLVTEPVGLLSIRSCRVQMLSDWYTMLYNPSPDYVNTLHCTQEAVYPLYTIVLIYYAFCLVLMMLLRPLLVKKIACGLGKSDRFKSIYAALYFFPILTVLQAVGGGLLYYAFPYIILVLSLVTLAVYMSASEIQSFKNLVAKKKRLVVLFSHWLLHAYGIISISRLDKLEQDLLCWPSCPVPALFYIATAKFTEPSRILSEGGNGH</sequence>
<dbReference type="EMBL" id="CM024799">
    <property type="protein sequence ID" value="KAG8013447.1"/>
    <property type="molecule type" value="Genomic_DNA"/>
</dbReference>
<name>A0ACB7FG10_NIBAL</name>